<feature type="compositionally biased region" description="Polar residues" evidence="1">
    <location>
        <begin position="65"/>
        <end position="74"/>
    </location>
</feature>
<evidence type="ECO:0000256" key="1">
    <source>
        <dbReference type="SAM" id="MobiDB-lite"/>
    </source>
</evidence>
<keyword evidence="3" id="KW-1185">Reference proteome</keyword>
<gene>
    <name evidence="2" type="ORF">OIU77_015112</name>
</gene>
<evidence type="ECO:0000313" key="3">
    <source>
        <dbReference type="Proteomes" id="UP001141253"/>
    </source>
</evidence>
<protein>
    <submittedName>
        <fullName evidence="2">Uncharacterized protein</fullName>
    </submittedName>
</protein>
<comment type="caution">
    <text evidence="2">The sequence shown here is derived from an EMBL/GenBank/DDBJ whole genome shotgun (WGS) entry which is preliminary data.</text>
</comment>
<evidence type="ECO:0000313" key="2">
    <source>
        <dbReference type="EMBL" id="KAJ6309541.1"/>
    </source>
</evidence>
<reference evidence="2" key="1">
    <citation type="submission" date="2022-10" db="EMBL/GenBank/DDBJ databases">
        <authorList>
            <person name="Hyden B.L."/>
            <person name="Feng K."/>
            <person name="Yates T."/>
            <person name="Jawdy S."/>
            <person name="Smart L.B."/>
            <person name="Muchero W."/>
        </authorList>
    </citation>
    <scope>NUCLEOTIDE SEQUENCE</scope>
    <source>
        <tissue evidence="2">Shoot tip</tissue>
    </source>
</reference>
<dbReference type="EMBL" id="JAPFFI010000025">
    <property type="protein sequence ID" value="KAJ6309541.1"/>
    <property type="molecule type" value="Genomic_DNA"/>
</dbReference>
<feature type="region of interest" description="Disordered" evidence="1">
    <location>
        <begin position="65"/>
        <end position="122"/>
    </location>
</feature>
<name>A0ABQ8ZSC6_9ROSI</name>
<dbReference type="Proteomes" id="UP001141253">
    <property type="component" value="Unassembled WGS sequence"/>
</dbReference>
<organism evidence="2 3">
    <name type="scientific">Salix suchowensis</name>
    <dbReference type="NCBI Taxonomy" id="1278906"/>
    <lineage>
        <taxon>Eukaryota</taxon>
        <taxon>Viridiplantae</taxon>
        <taxon>Streptophyta</taxon>
        <taxon>Embryophyta</taxon>
        <taxon>Tracheophyta</taxon>
        <taxon>Spermatophyta</taxon>
        <taxon>Magnoliopsida</taxon>
        <taxon>eudicotyledons</taxon>
        <taxon>Gunneridae</taxon>
        <taxon>Pentapetalae</taxon>
        <taxon>rosids</taxon>
        <taxon>fabids</taxon>
        <taxon>Malpighiales</taxon>
        <taxon>Salicaceae</taxon>
        <taxon>Saliceae</taxon>
        <taxon>Salix</taxon>
    </lineage>
</organism>
<accession>A0ABQ8ZSC6</accession>
<feature type="region of interest" description="Disordered" evidence="1">
    <location>
        <begin position="1"/>
        <end position="53"/>
    </location>
</feature>
<sequence length="122" mass="13579">MATMTMPQAPTPSPVLQANNQAEKTTGLRNMENGKACKPQVEDNKKKGPMQEGQECAKSIMLCQDSSQEISNGPNPKEMEEDEMTSFQSENQEAFRDDSNAWSPLVVRKKKGGRKRREATGF</sequence>
<reference evidence="2" key="2">
    <citation type="journal article" date="2023" name="Int. J. Mol. Sci.">
        <title>De Novo Assembly and Annotation of 11 Diverse Shrub Willow (Salix) Genomes Reveals Novel Gene Organization in Sex-Linked Regions.</title>
        <authorList>
            <person name="Hyden B."/>
            <person name="Feng K."/>
            <person name="Yates T.B."/>
            <person name="Jawdy S."/>
            <person name="Cereghino C."/>
            <person name="Smart L.B."/>
            <person name="Muchero W."/>
        </authorList>
    </citation>
    <scope>NUCLEOTIDE SEQUENCE</scope>
    <source>
        <tissue evidence="2">Shoot tip</tissue>
    </source>
</reference>
<proteinExistence type="predicted"/>
<feature type="compositionally biased region" description="Basic residues" evidence="1">
    <location>
        <begin position="107"/>
        <end position="122"/>
    </location>
</feature>
<feature type="compositionally biased region" description="Polar residues" evidence="1">
    <location>
        <begin position="1"/>
        <end position="28"/>
    </location>
</feature>